<organism evidence="2 3">
    <name type="scientific">Paraburkholderia azotifigens</name>
    <dbReference type="NCBI Taxonomy" id="2057004"/>
    <lineage>
        <taxon>Bacteria</taxon>
        <taxon>Pseudomonadati</taxon>
        <taxon>Pseudomonadota</taxon>
        <taxon>Betaproteobacteria</taxon>
        <taxon>Burkholderiales</taxon>
        <taxon>Burkholderiaceae</taxon>
        <taxon>Paraburkholderia</taxon>
    </lineage>
</organism>
<name>A0A5C6V4H7_9BURK</name>
<reference evidence="2 3" key="1">
    <citation type="journal article" date="2018" name="Int. J. Syst. Evol. Microbiol.">
        <title>Paraburkholderia azotifigens sp. nov., a nitrogen-fixing bacterium isolated from paddy soil.</title>
        <authorList>
            <person name="Choi G.M."/>
            <person name="Im W.T."/>
        </authorList>
    </citation>
    <scope>NUCLEOTIDE SEQUENCE [LARGE SCALE GENOMIC DNA]</scope>
    <source>
        <strain evidence="2 3">NF 2-5-3</strain>
    </source>
</reference>
<sequence length="197" mass="21867">MASNKVTVRIWMPTDMGIKGQLASYAGVGHASLTLRVNDKKYYITWMADGSPFQASVINSMTGIENVTKAIDKGFMRRFMNSAEPTYKIKLKTKQTGEQTEGLDANLIEAFWLERLDNKPKYSFLSASNNCTGCVADALRAGGLGQYVRASKPWFVQDAASLLAWVLAAEKRLNGAADEGDEDYTYTEWLIFNHGMV</sequence>
<evidence type="ECO:0000313" key="4">
    <source>
        <dbReference type="Proteomes" id="UP001481677"/>
    </source>
</evidence>
<keyword evidence="4" id="KW-1185">Reference proteome</keyword>
<dbReference type="Proteomes" id="UP000321776">
    <property type="component" value="Unassembled WGS sequence"/>
</dbReference>
<evidence type="ECO:0000313" key="1">
    <source>
        <dbReference type="EMBL" id="MEM5340558.1"/>
    </source>
</evidence>
<accession>A0A5C6V4H7</accession>
<dbReference type="RefSeq" id="WP_147237319.1">
    <property type="nucleotide sequence ID" value="NZ_JAZHFZ010000006.1"/>
</dbReference>
<reference evidence="2" key="2">
    <citation type="submission" date="2019-08" db="EMBL/GenBank/DDBJ databases">
        <authorList>
            <person name="Im W.-T."/>
        </authorList>
    </citation>
    <scope>NUCLEOTIDE SEQUENCE</scope>
    <source>
        <strain evidence="2">NF 2-5-3</strain>
    </source>
</reference>
<proteinExistence type="predicted"/>
<evidence type="ECO:0000313" key="3">
    <source>
        <dbReference type="Proteomes" id="UP000321776"/>
    </source>
</evidence>
<dbReference type="EMBL" id="JAZHGA010000007">
    <property type="protein sequence ID" value="MEM5340558.1"/>
    <property type="molecule type" value="Genomic_DNA"/>
</dbReference>
<reference evidence="1 4" key="3">
    <citation type="submission" date="2024-01" db="EMBL/GenBank/DDBJ databases">
        <title>The diversity of rhizobia nodulating Mimosa spp. in eleven states of Brazil covering several biomes is determined by host plant, location, and edaphic factors.</title>
        <authorList>
            <person name="Rouws L."/>
            <person name="Barauna A."/>
            <person name="Beukes C."/>
            <person name="De Faria S.M."/>
            <person name="Gross E."/>
            <person name="Dos Reis Junior F.B."/>
            <person name="Simon M."/>
            <person name="Maluk M."/>
            <person name="Odee D.W."/>
            <person name="Kenicer G."/>
            <person name="Young J.P.W."/>
            <person name="Reis V.M."/>
            <person name="Zilli J."/>
            <person name="James E.K."/>
        </authorList>
    </citation>
    <scope>NUCLEOTIDE SEQUENCE [LARGE SCALE GENOMIC DNA]</scope>
    <source>
        <strain evidence="1 4">JPY530</strain>
    </source>
</reference>
<protein>
    <submittedName>
        <fullName evidence="2">Uncharacterized protein</fullName>
    </submittedName>
</protein>
<evidence type="ECO:0000313" key="2">
    <source>
        <dbReference type="EMBL" id="TXC79680.1"/>
    </source>
</evidence>
<comment type="caution">
    <text evidence="2">The sequence shown here is derived from an EMBL/GenBank/DDBJ whole genome shotgun (WGS) entry which is preliminary data.</text>
</comment>
<gene>
    <name evidence="2" type="ORF">FRZ40_35600</name>
    <name evidence="1" type="ORF">V4C56_13110</name>
</gene>
<dbReference type="Proteomes" id="UP001481677">
    <property type="component" value="Unassembled WGS sequence"/>
</dbReference>
<dbReference type="EMBL" id="VOQS01000005">
    <property type="protein sequence ID" value="TXC79680.1"/>
    <property type="molecule type" value="Genomic_DNA"/>
</dbReference>
<dbReference type="AlphaFoldDB" id="A0A5C6V4H7"/>